<proteinExistence type="predicted"/>
<evidence type="ECO:0000313" key="1">
    <source>
        <dbReference type="EMBL" id="CBI00140.1"/>
    </source>
</evidence>
<sequence>MPPRPNLEGATYRWLAPNFPLTTIASAPSKEFGYIDIACSSIKQLQFVMKYSFQAIYEERKLAFLPRRSLGGKLF</sequence>
<protein>
    <submittedName>
        <fullName evidence="1">Uncharacterized protein</fullName>
    </submittedName>
</protein>
<gene>
    <name evidence="1" type="ORF">CARN3_1134</name>
</gene>
<reference evidence="1" key="1">
    <citation type="submission" date="2009-10" db="EMBL/GenBank/DDBJ databases">
        <title>Diversity of trophic interactions inside an arsenic-rich microbial ecosystem.</title>
        <authorList>
            <person name="Bertin P.N."/>
            <person name="Heinrich-Salmeron A."/>
            <person name="Pelletier E."/>
            <person name="Goulhen-Chollet F."/>
            <person name="Arsene-Ploetze F."/>
            <person name="Gallien S."/>
            <person name="Calteau A."/>
            <person name="Vallenet D."/>
            <person name="Casiot C."/>
            <person name="Chane-Woon-Ming B."/>
            <person name="Giloteaux L."/>
            <person name="Barakat M."/>
            <person name="Bonnefoy V."/>
            <person name="Bruneel O."/>
            <person name="Chandler M."/>
            <person name="Cleiss J."/>
            <person name="Duran R."/>
            <person name="Elbaz-Poulichet F."/>
            <person name="Fonknechten N."/>
            <person name="Lauga B."/>
            <person name="Mornico D."/>
            <person name="Ortet P."/>
            <person name="Schaeffer C."/>
            <person name="Siguier P."/>
            <person name="Alexander Thil Smith A."/>
            <person name="Van Dorsselaer A."/>
            <person name="Weissenbach J."/>
            <person name="Medigue C."/>
            <person name="Le Paslier D."/>
        </authorList>
    </citation>
    <scope>NUCLEOTIDE SEQUENCE</scope>
</reference>
<comment type="caution">
    <text evidence="1">The sequence shown here is derived from an EMBL/GenBank/DDBJ whole genome shotgun (WGS) entry which is preliminary data.</text>
</comment>
<dbReference type="AlphaFoldDB" id="E6PYY1"/>
<dbReference type="EMBL" id="CABN01000097">
    <property type="protein sequence ID" value="CBI00140.1"/>
    <property type="molecule type" value="Genomic_DNA"/>
</dbReference>
<name>E6PYY1_9ZZZZ</name>
<accession>E6PYY1</accession>
<organism evidence="1">
    <name type="scientific">mine drainage metagenome</name>
    <dbReference type="NCBI Taxonomy" id="410659"/>
    <lineage>
        <taxon>unclassified sequences</taxon>
        <taxon>metagenomes</taxon>
        <taxon>ecological metagenomes</taxon>
    </lineage>
</organism>